<dbReference type="GO" id="GO:0005634">
    <property type="term" value="C:nucleus"/>
    <property type="evidence" value="ECO:0007669"/>
    <property type="project" value="TreeGrafter"/>
</dbReference>
<proteinExistence type="predicted"/>
<evidence type="ECO:0000256" key="5">
    <source>
        <dbReference type="ARBA" id="ARBA00022840"/>
    </source>
</evidence>
<keyword evidence="5" id="KW-0067">ATP-binding</keyword>
<evidence type="ECO:0000259" key="7">
    <source>
        <dbReference type="PROSITE" id="PS50011"/>
    </source>
</evidence>
<dbReference type="PANTHER" id="PTHR24345">
    <property type="entry name" value="SERINE/THREONINE-PROTEIN KINASE PLK"/>
    <property type="match status" value="1"/>
</dbReference>
<evidence type="ECO:0000256" key="6">
    <source>
        <dbReference type="SAM" id="MobiDB-lite"/>
    </source>
</evidence>
<dbReference type="Gene3D" id="1.10.510.10">
    <property type="entry name" value="Transferase(Phosphotransferase) domain 1"/>
    <property type="match status" value="1"/>
</dbReference>
<evidence type="ECO:0000256" key="4">
    <source>
        <dbReference type="ARBA" id="ARBA00022777"/>
    </source>
</evidence>
<keyword evidence="4" id="KW-0418">Kinase</keyword>
<dbReference type="CDD" id="cd00180">
    <property type="entry name" value="PKc"/>
    <property type="match status" value="1"/>
</dbReference>
<dbReference type="AlphaFoldDB" id="A0AAV2Z9Z0"/>
<dbReference type="EMBL" id="DAKRPA010000033">
    <property type="protein sequence ID" value="DBA02329.1"/>
    <property type="molecule type" value="Genomic_DNA"/>
</dbReference>
<dbReference type="Proteomes" id="UP001146120">
    <property type="component" value="Unassembled WGS sequence"/>
</dbReference>
<dbReference type="GO" id="GO:0005524">
    <property type="term" value="F:ATP binding"/>
    <property type="evidence" value="ECO:0007669"/>
    <property type="project" value="UniProtKB-KW"/>
</dbReference>
<keyword evidence="2" id="KW-0808">Transferase</keyword>
<evidence type="ECO:0000313" key="8">
    <source>
        <dbReference type="EMBL" id="DBA02329.1"/>
    </source>
</evidence>
<dbReference type="PROSITE" id="PS50011">
    <property type="entry name" value="PROTEIN_KINASE_DOM"/>
    <property type="match status" value="1"/>
</dbReference>
<evidence type="ECO:0000256" key="3">
    <source>
        <dbReference type="ARBA" id="ARBA00022741"/>
    </source>
</evidence>
<evidence type="ECO:0000256" key="2">
    <source>
        <dbReference type="ARBA" id="ARBA00022679"/>
    </source>
</evidence>
<organism evidence="8 9">
    <name type="scientific">Lagenidium giganteum</name>
    <dbReference type="NCBI Taxonomy" id="4803"/>
    <lineage>
        <taxon>Eukaryota</taxon>
        <taxon>Sar</taxon>
        <taxon>Stramenopiles</taxon>
        <taxon>Oomycota</taxon>
        <taxon>Peronosporomycetes</taxon>
        <taxon>Pythiales</taxon>
        <taxon>Pythiaceae</taxon>
    </lineage>
</organism>
<dbReference type="Gene3D" id="3.30.200.20">
    <property type="entry name" value="Phosphorylase Kinase, domain 1"/>
    <property type="match status" value="1"/>
</dbReference>
<dbReference type="SUPFAM" id="SSF56112">
    <property type="entry name" value="Protein kinase-like (PK-like)"/>
    <property type="match status" value="1"/>
</dbReference>
<name>A0AAV2Z9Z0_9STRA</name>
<evidence type="ECO:0000313" key="9">
    <source>
        <dbReference type="Proteomes" id="UP001146120"/>
    </source>
</evidence>
<feature type="domain" description="Protein kinase" evidence="7">
    <location>
        <begin position="1"/>
        <end position="361"/>
    </location>
</feature>
<evidence type="ECO:0000256" key="1">
    <source>
        <dbReference type="ARBA" id="ARBA00022527"/>
    </source>
</evidence>
<dbReference type="PANTHER" id="PTHR24345:SF91">
    <property type="entry name" value="SERINE_THREONINE-PROTEIN KINASE PLK4"/>
    <property type="match status" value="1"/>
</dbReference>
<comment type="caution">
    <text evidence="8">The sequence shown here is derived from an EMBL/GenBank/DDBJ whole genome shotgun (WGS) entry which is preliminary data.</text>
</comment>
<feature type="region of interest" description="Disordered" evidence="6">
    <location>
        <begin position="1"/>
        <end position="40"/>
    </location>
</feature>
<dbReference type="GO" id="GO:0004674">
    <property type="term" value="F:protein serine/threonine kinase activity"/>
    <property type="evidence" value="ECO:0007669"/>
    <property type="project" value="UniProtKB-KW"/>
</dbReference>
<reference evidence="8" key="2">
    <citation type="journal article" date="2023" name="Microbiol Resour">
        <title>Decontamination and Annotation of the Draft Genome Sequence of the Oomycete Lagenidium giganteum ARSEF 373.</title>
        <authorList>
            <person name="Morgan W.R."/>
            <person name="Tartar A."/>
        </authorList>
    </citation>
    <scope>NUCLEOTIDE SEQUENCE</scope>
    <source>
        <strain evidence="8">ARSEF 373</strain>
    </source>
</reference>
<dbReference type="InterPro" id="IPR000719">
    <property type="entry name" value="Prot_kinase_dom"/>
</dbReference>
<keyword evidence="1" id="KW-0723">Serine/threonine-protein kinase</keyword>
<protein>
    <recommendedName>
        <fullName evidence="7">Protein kinase domain-containing protein</fullName>
    </recommendedName>
</protein>
<reference evidence="8" key="1">
    <citation type="submission" date="2022-11" db="EMBL/GenBank/DDBJ databases">
        <authorList>
            <person name="Morgan W.R."/>
            <person name="Tartar A."/>
        </authorList>
    </citation>
    <scope>NUCLEOTIDE SEQUENCE</scope>
    <source>
        <strain evidence="8">ARSEF 373</strain>
    </source>
</reference>
<sequence>MGNKNQRGTYVSSVTSITSYSRAKSRRRSENSGSSKERSSITTSTEIPVLFTTFRRVKYRWNLCGTYDPKRRVDVVTVRAVKKRVDGRTLFVDKCISLLATSTAIQFARNEVEIMTYVQRYAEEHIGTLHANIVHLFGYYNHKRNVHVVMEYCEFGSVYAMHMDAHADSPRGSRGMDQSHIQTPDDAKDFMRQVSSGVAFLHATGVAHCDLALENVYLTQTFTYKVGDFEHATFVGVATPKHKLRYAAPPCRVYGAPELFCPDGESREVDMFKADVWALGAMLFMLLTREPLMEEATLDNDYYKEFVNAGIRGFIQQRMAGAGAACLVEVTEDMLLLFEGMLAIDPRQRWSAADIVACSWLKSTGSILD</sequence>
<keyword evidence="3" id="KW-0547">Nucleotide-binding</keyword>
<dbReference type="Pfam" id="PF00069">
    <property type="entry name" value="Pkinase"/>
    <property type="match status" value="1"/>
</dbReference>
<keyword evidence="9" id="KW-1185">Reference proteome</keyword>
<gene>
    <name evidence="8" type="ORF">N0F65_006204</name>
</gene>
<feature type="compositionally biased region" description="Low complexity" evidence="6">
    <location>
        <begin position="9"/>
        <end position="21"/>
    </location>
</feature>
<dbReference type="InterPro" id="IPR011009">
    <property type="entry name" value="Kinase-like_dom_sf"/>
</dbReference>
<accession>A0AAV2Z9Z0</accession>